<proteinExistence type="predicted"/>
<evidence type="ECO:0000313" key="1">
    <source>
        <dbReference type="EMBL" id="KAI3669193.1"/>
    </source>
</evidence>
<evidence type="ECO:0000313" key="2">
    <source>
        <dbReference type="Proteomes" id="UP001055879"/>
    </source>
</evidence>
<reference evidence="1 2" key="2">
    <citation type="journal article" date="2022" name="Mol. Ecol. Resour.">
        <title>The genomes of chicory, endive, great burdock and yacon provide insights into Asteraceae paleo-polyploidization history and plant inulin production.</title>
        <authorList>
            <person name="Fan W."/>
            <person name="Wang S."/>
            <person name="Wang H."/>
            <person name="Wang A."/>
            <person name="Jiang F."/>
            <person name="Liu H."/>
            <person name="Zhao H."/>
            <person name="Xu D."/>
            <person name="Zhang Y."/>
        </authorList>
    </citation>
    <scope>NUCLEOTIDE SEQUENCE [LARGE SCALE GENOMIC DNA]</scope>
    <source>
        <strain evidence="2">cv. Niubang</strain>
    </source>
</reference>
<sequence length="116" mass="12188">MNPNGKEKALVVNDVLGRRLIFGSLYGFVCDGNDVNIGRRLVFGSVSGYIGGKHSEIMGCSISCDGNDPTPSAYVSGQNEEVVDGGERLESLSGLLASRMNGGEEVVNEGVGTFDQ</sequence>
<accession>A0ACB8XM85</accession>
<comment type="caution">
    <text evidence="1">The sequence shown here is derived from an EMBL/GenBank/DDBJ whole genome shotgun (WGS) entry which is preliminary data.</text>
</comment>
<dbReference type="EMBL" id="CM042062">
    <property type="protein sequence ID" value="KAI3669193.1"/>
    <property type="molecule type" value="Genomic_DNA"/>
</dbReference>
<reference evidence="2" key="1">
    <citation type="journal article" date="2022" name="Mol. Ecol. Resour.">
        <title>The genomes of chicory, endive, great burdock and yacon provide insights into Asteraceae palaeo-polyploidization history and plant inulin production.</title>
        <authorList>
            <person name="Fan W."/>
            <person name="Wang S."/>
            <person name="Wang H."/>
            <person name="Wang A."/>
            <person name="Jiang F."/>
            <person name="Liu H."/>
            <person name="Zhao H."/>
            <person name="Xu D."/>
            <person name="Zhang Y."/>
        </authorList>
    </citation>
    <scope>NUCLEOTIDE SEQUENCE [LARGE SCALE GENOMIC DNA]</scope>
    <source>
        <strain evidence="2">cv. Niubang</strain>
    </source>
</reference>
<protein>
    <submittedName>
        <fullName evidence="1">Uncharacterized protein</fullName>
    </submittedName>
</protein>
<name>A0ACB8XM85_ARCLA</name>
<keyword evidence="2" id="KW-1185">Reference proteome</keyword>
<gene>
    <name evidence="1" type="ORF">L6452_40420</name>
</gene>
<organism evidence="1 2">
    <name type="scientific">Arctium lappa</name>
    <name type="common">Greater burdock</name>
    <name type="synonym">Lappa major</name>
    <dbReference type="NCBI Taxonomy" id="4217"/>
    <lineage>
        <taxon>Eukaryota</taxon>
        <taxon>Viridiplantae</taxon>
        <taxon>Streptophyta</taxon>
        <taxon>Embryophyta</taxon>
        <taxon>Tracheophyta</taxon>
        <taxon>Spermatophyta</taxon>
        <taxon>Magnoliopsida</taxon>
        <taxon>eudicotyledons</taxon>
        <taxon>Gunneridae</taxon>
        <taxon>Pentapetalae</taxon>
        <taxon>asterids</taxon>
        <taxon>campanulids</taxon>
        <taxon>Asterales</taxon>
        <taxon>Asteraceae</taxon>
        <taxon>Carduoideae</taxon>
        <taxon>Cardueae</taxon>
        <taxon>Arctiinae</taxon>
        <taxon>Arctium</taxon>
    </lineage>
</organism>
<dbReference type="Proteomes" id="UP001055879">
    <property type="component" value="Linkage Group LG16"/>
</dbReference>